<comment type="caution">
    <text evidence="1">The sequence shown here is derived from an EMBL/GenBank/DDBJ whole genome shotgun (WGS) entry which is preliminary data.</text>
</comment>
<dbReference type="PANTHER" id="PTHR32026">
    <property type="entry name" value="METHYLTRANSFERASE-LIKE PROTEIN 24"/>
    <property type="match status" value="1"/>
</dbReference>
<evidence type="ECO:0000313" key="1">
    <source>
        <dbReference type="EMBL" id="KAH8983435.1"/>
    </source>
</evidence>
<dbReference type="PANTHER" id="PTHR32026:SF10">
    <property type="entry name" value="METHYLTRANSFERASE-LIKE PROTEIN 24-RELATED"/>
    <property type="match status" value="1"/>
</dbReference>
<gene>
    <name evidence="1" type="ORF">EDB92DRAFT_2037872</name>
</gene>
<reference evidence="1" key="1">
    <citation type="submission" date="2022-01" db="EMBL/GenBank/DDBJ databases">
        <title>Comparative genomics reveals a dynamic genome evolution in the ectomycorrhizal milk-cap (Lactarius) mushrooms.</title>
        <authorList>
            <consortium name="DOE Joint Genome Institute"/>
            <person name="Lebreton A."/>
            <person name="Tang N."/>
            <person name="Kuo A."/>
            <person name="LaButti K."/>
            <person name="Drula E."/>
            <person name="Barry K."/>
            <person name="Clum A."/>
            <person name="Lipzen A."/>
            <person name="Mousain D."/>
            <person name="Ng V."/>
            <person name="Wang R."/>
            <person name="Wang X."/>
            <person name="Dai Y."/>
            <person name="Henrissat B."/>
            <person name="Grigoriev I.V."/>
            <person name="Guerin-Laguette A."/>
            <person name="Yu F."/>
            <person name="Martin F.M."/>
        </authorList>
    </citation>
    <scope>NUCLEOTIDE SEQUENCE</scope>
    <source>
        <strain evidence="1">QP</strain>
    </source>
</reference>
<dbReference type="Proteomes" id="UP001201163">
    <property type="component" value="Unassembled WGS sequence"/>
</dbReference>
<dbReference type="InterPro" id="IPR026913">
    <property type="entry name" value="METTL24"/>
</dbReference>
<dbReference type="AlphaFoldDB" id="A0AAD4L7I3"/>
<proteinExistence type="predicted"/>
<dbReference type="EMBL" id="JAKELL010000088">
    <property type="protein sequence ID" value="KAH8983435.1"/>
    <property type="molecule type" value="Genomic_DNA"/>
</dbReference>
<sequence length="200" mass="22694">MSSESACSATVVSVCGMERIAEQEKRVVYSFGINGESLFEAALLECVPGREAWGYELPWTACFGPEIDNTPNLKERAHFFPWALAGRSAHGTDLPKYYTLDALMQPDRIDIERAEFDTLTAFLAANKSPHPFCTTLPIELHAWYDYAKFYLFHDWWAALEATGRPFWTEVKLKLNPGGKPKLAEHSFYSFMNIRGNPFLV</sequence>
<protein>
    <submittedName>
        <fullName evidence="1">Uncharacterized protein</fullName>
    </submittedName>
</protein>
<name>A0AAD4L7I3_9AGAM</name>
<accession>A0AAD4L7I3</accession>
<evidence type="ECO:0000313" key="2">
    <source>
        <dbReference type="Proteomes" id="UP001201163"/>
    </source>
</evidence>
<organism evidence="1 2">
    <name type="scientific">Lactarius akahatsu</name>
    <dbReference type="NCBI Taxonomy" id="416441"/>
    <lineage>
        <taxon>Eukaryota</taxon>
        <taxon>Fungi</taxon>
        <taxon>Dikarya</taxon>
        <taxon>Basidiomycota</taxon>
        <taxon>Agaricomycotina</taxon>
        <taxon>Agaricomycetes</taxon>
        <taxon>Russulales</taxon>
        <taxon>Russulaceae</taxon>
        <taxon>Lactarius</taxon>
    </lineage>
</organism>
<keyword evidence="2" id="KW-1185">Reference proteome</keyword>